<dbReference type="Proteomes" id="UP001200513">
    <property type="component" value="Chromosome"/>
</dbReference>
<dbReference type="Pfam" id="PF00005">
    <property type="entry name" value="ABC_tran"/>
    <property type="match status" value="2"/>
</dbReference>
<dbReference type="PROSITE" id="PS50893">
    <property type="entry name" value="ABC_TRANSPORTER_2"/>
    <property type="match status" value="2"/>
</dbReference>
<accession>A0A9Y1FP50</accession>
<dbReference type="InterPro" id="IPR017871">
    <property type="entry name" value="ABC_transporter-like_CS"/>
</dbReference>
<dbReference type="GO" id="GO:0022857">
    <property type="term" value="F:transmembrane transporter activity"/>
    <property type="evidence" value="ECO:0007669"/>
    <property type="project" value="TreeGrafter"/>
</dbReference>
<feature type="domain" description="ABC transporter" evidence="3">
    <location>
        <begin position="336"/>
        <end position="573"/>
    </location>
</feature>
<evidence type="ECO:0000256" key="2">
    <source>
        <dbReference type="ARBA" id="ARBA00022840"/>
    </source>
</evidence>
<protein>
    <submittedName>
        <fullName evidence="4">ATP-binding cassette domain-containing protein</fullName>
    </submittedName>
</protein>
<feature type="domain" description="ABC transporter" evidence="3">
    <location>
        <begin position="2"/>
        <end position="257"/>
    </location>
</feature>
<dbReference type="PROSITE" id="PS00211">
    <property type="entry name" value="ABC_TRANSPORTER_1"/>
    <property type="match status" value="1"/>
</dbReference>
<evidence type="ECO:0000259" key="3">
    <source>
        <dbReference type="PROSITE" id="PS50893"/>
    </source>
</evidence>
<dbReference type="Gene3D" id="3.40.50.300">
    <property type="entry name" value="P-loop containing nucleotide triphosphate hydrolases"/>
    <property type="match status" value="2"/>
</dbReference>
<gene>
    <name evidence="4" type="ORF">K9W46_01175</name>
</gene>
<dbReference type="InterPro" id="IPR003439">
    <property type="entry name" value="ABC_transporter-like_ATP-bd"/>
</dbReference>
<dbReference type="PANTHER" id="PTHR24220:SF86">
    <property type="entry name" value="ABC TRANSPORTER ABCH.1"/>
    <property type="match status" value="1"/>
</dbReference>
<organism evidence="4">
    <name type="scientific">Candidatus Heimdallarchaeum endolithica</name>
    <dbReference type="NCBI Taxonomy" id="2876572"/>
    <lineage>
        <taxon>Archaea</taxon>
        <taxon>Promethearchaeati</taxon>
        <taxon>Candidatus Heimdallarchaeota</taxon>
        <taxon>Candidatus Heimdallarchaeia (ex Rinke et al. 2021) (nom. nud.)</taxon>
        <taxon>Candidatus Heimdallarchaeales</taxon>
        <taxon>Candidatus Heimdallarchaeaceae</taxon>
        <taxon>Candidatus Heimdallarchaeum</taxon>
    </lineage>
</organism>
<dbReference type="GO" id="GO:0005886">
    <property type="term" value="C:plasma membrane"/>
    <property type="evidence" value="ECO:0007669"/>
    <property type="project" value="TreeGrafter"/>
</dbReference>
<dbReference type="InterPro" id="IPR003593">
    <property type="entry name" value="AAA+_ATPase"/>
</dbReference>
<dbReference type="SMART" id="SM00382">
    <property type="entry name" value="AAA"/>
    <property type="match status" value="2"/>
</dbReference>
<proteinExistence type="predicted"/>
<name>A0A9Y1FP50_9ARCH</name>
<evidence type="ECO:0000256" key="1">
    <source>
        <dbReference type="ARBA" id="ARBA00022741"/>
    </source>
</evidence>
<keyword evidence="1" id="KW-0547">Nucleotide-binding</keyword>
<dbReference type="InterPro" id="IPR015854">
    <property type="entry name" value="ABC_transpr_LolD-like"/>
</dbReference>
<reference evidence="4" key="1">
    <citation type="journal article" date="2022" name="Nat. Microbiol.">
        <title>Unique mobile elements and scalable gene flow at the prokaryote-eukaryote boundary revealed by circularized Asgard archaea genomes.</title>
        <authorList>
            <person name="Wu F."/>
            <person name="Speth D.R."/>
            <person name="Philosof A."/>
            <person name="Cremiere A."/>
            <person name="Narayanan A."/>
            <person name="Barco R.A."/>
            <person name="Connon S.A."/>
            <person name="Amend J.P."/>
            <person name="Antoshechkin I.A."/>
            <person name="Orphan V.J."/>
        </authorList>
    </citation>
    <scope>NUCLEOTIDE SEQUENCE</scope>
    <source>
        <strain evidence="4">PR6</strain>
    </source>
</reference>
<dbReference type="GO" id="GO:0005524">
    <property type="term" value="F:ATP binding"/>
    <property type="evidence" value="ECO:0007669"/>
    <property type="project" value="UniProtKB-KW"/>
</dbReference>
<dbReference type="EMBL" id="CP084167">
    <property type="protein sequence ID" value="UJG43811.1"/>
    <property type="molecule type" value="Genomic_DNA"/>
</dbReference>
<dbReference type="AlphaFoldDB" id="A0A9Y1FP50"/>
<dbReference type="InterPro" id="IPR027417">
    <property type="entry name" value="P-loop_NTPase"/>
</dbReference>
<dbReference type="SUPFAM" id="SSF52540">
    <property type="entry name" value="P-loop containing nucleoside triphosphate hydrolases"/>
    <property type="match status" value="2"/>
</dbReference>
<dbReference type="PANTHER" id="PTHR24220">
    <property type="entry name" value="IMPORT ATP-BINDING PROTEIN"/>
    <property type="match status" value="1"/>
</dbReference>
<dbReference type="GO" id="GO:0016887">
    <property type="term" value="F:ATP hydrolysis activity"/>
    <property type="evidence" value="ECO:0007669"/>
    <property type="project" value="InterPro"/>
</dbReference>
<evidence type="ECO:0000313" key="4">
    <source>
        <dbReference type="EMBL" id="UJG43811.1"/>
    </source>
</evidence>
<keyword evidence="2 4" id="KW-0067">ATP-binding</keyword>
<sequence length="582" mass="66173">MIQADDLLKVYYDPVTEYKVAALRGLTLNIKKGQLVSIIGPSGSGKTTLINILAGLDVPTGGRVVVKGQQLDKMTERERREFRYYNIGLINQFISQNLFPRLTVMDNLMIPKRMFCLPHETAKKEVEELLELLRLKHIAKNNVEKISGGEAIRLSLGVALAKNPDILLCDEPTGQLDNMHTKEVVETIKDVNITMGKTILVVTHDIRFRTVFERSFIIRDGRLAGISIDINRNQLEFLMQSSEMKRSYVDPSNFARIPDEIKRSLGIKDTVEYDLHPSRKIGLIWNPDLITREDIYHILNNPEEEYEETVDQVKYEDVEPIISRSFVPPEKEEPIIKIKNLKKGYPSPAGYNLVLKGISLSINKGDFVFISGPSGVGKTTLFNCISGLDKIDEGHVEIMGFDIKNQPEPLISDFRLKHISYITQHNNLFEPLLVEDNLLLPYLFLGKKMDTDYAKKIMKECFIDHKIKSYPDELSAGEKQRAALATSLARKTSILIADEPTANLNSELARSIINLFMDIAKLEHKTVIVCSHDLSLLRPGFRHIRLSDGQIEEDYRVSKEQLQEIIVEYLSIQKNKKNESIA</sequence>